<evidence type="ECO:0000256" key="1">
    <source>
        <dbReference type="ARBA" id="ARBA00004241"/>
    </source>
</evidence>
<dbReference type="Pfam" id="PF03895">
    <property type="entry name" value="YadA_anchor"/>
    <property type="match status" value="1"/>
</dbReference>
<feature type="domain" description="Trimeric autotransporter adhesin YadA-like C-terminal membrane anchor" evidence="12">
    <location>
        <begin position="1358"/>
        <end position="1414"/>
    </location>
</feature>
<organism evidence="15 16">
    <name type="scientific">Camelimonas lactis</name>
    <dbReference type="NCBI Taxonomy" id="659006"/>
    <lineage>
        <taxon>Bacteria</taxon>
        <taxon>Pseudomonadati</taxon>
        <taxon>Pseudomonadota</taxon>
        <taxon>Alphaproteobacteria</taxon>
        <taxon>Hyphomicrobiales</taxon>
        <taxon>Chelatococcaceae</taxon>
        <taxon>Camelimonas</taxon>
    </lineage>
</organism>
<dbReference type="OrthoDB" id="1631723at2"/>
<feature type="domain" description="Trimeric autotransporter adhesin YadA-like stalk" evidence="14">
    <location>
        <begin position="301"/>
        <end position="345"/>
    </location>
</feature>
<keyword evidence="16" id="KW-1185">Reference proteome</keyword>
<comment type="similarity">
    <text evidence="3">Belongs to the autotransporter-2 (AT-2) (TC 1.B.40) family.</text>
</comment>
<keyword evidence="6 11" id="KW-0812">Transmembrane</keyword>
<keyword evidence="10" id="KW-0998">Cell outer membrane</keyword>
<protein>
    <submittedName>
        <fullName evidence="15">Autotransporter adhesin</fullName>
    </submittedName>
</protein>
<dbReference type="SUPFAM" id="SSF54523">
    <property type="entry name" value="Pili subunits"/>
    <property type="match status" value="1"/>
</dbReference>
<gene>
    <name evidence="15" type="ORF">EV666_1188</name>
</gene>
<dbReference type="CDD" id="cd12820">
    <property type="entry name" value="LbR_YadA-like"/>
    <property type="match status" value="1"/>
</dbReference>
<evidence type="ECO:0000256" key="11">
    <source>
        <dbReference type="SAM" id="Phobius"/>
    </source>
</evidence>
<accession>A0A4R2GKT2</accession>
<dbReference type="Gene3D" id="1.20.5.170">
    <property type="match status" value="5"/>
</dbReference>
<keyword evidence="4" id="KW-0813">Transport</keyword>
<feature type="domain" description="Trimeric autotransporter adhesin YadA-like stalk" evidence="14">
    <location>
        <begin position="1262"/>
        <end position="1297"/>
    </location>
</feature>
<dbReference type="InterPro" id="IPR008635">
    <property type="entry name" value="Coiled_stalk_dom"/>
</dbReference>
<sequence>MSGYVSSKKQKPVGNRRFLGSWVENADDAWSARRRLMSVLRLSTLTLGVSRKALGIGVLGIVGGVAGAVLATAPAMAQTYKVGSGSDAQKDRDVGVGVGAIASGGHSVAFGDMSEASGLRSAAMGSHSIATGQQSAAMGEATTASANYAVAVGSNGTTASAIRALALGAGAVSSHVDAVAIGSNATTRASVAVGSVKINGVDYSFAGARPTSVFSIGSAGSERQIVNVAAGQISANSTDAVNGSQLFATNQAVTAVDGRVTTLNNNVVNGAIGVVQRAATGNVTVLTAAGGTAAQPGAAQKLTNLAGGAVNSASTEAINGGQLYAASQSVATHLGGNATVGANGAVNGPKYTIQGQQYSTVYDSFGAVNSSLTTLGETANRGWDLQANGDTVTAVKPGNKVQFLDGRNIKVTRNGGDLTIATADDLNVTSVTAGNATLTSNGLAITGGPSVLATGIDAGNLKVANVAAGDISSASSTDAVNGGQLYATNEKIKELDNGVANGSVGVVQRAPTGNVTVLTAAGGTAAQPGAAQKLTNLAGGDVSSSSTEAINGGQLYAASKSIADHLGGNATVGANGAVNGPSYTIQGQQYSTVYDSFGAVNSSLTTLGETANRGWDLQANGDTATAVKPGNKVQFLDGRNIKVTRNGRDLTIATADDLNVTSVTAGNATLTSNGLAITGGPSVLATGIDAGNLKVANVAAGDISSASSTDAVNGGQLYATNEKIKELDNGVANGAIGVVQRAATPDVTVLTAAGGTAAQPGAAQKLTNLAGGAVNSASTEAINGGQLYAASQSVATHLGGNATVGANGAVNGPSYTIQGQQYSTVYDSFGAVNSSLTTLGETANRGWDLQANDDTATAVKPGNKVQFLDGQNIKVTRNGGDLTIATADDLNVTSVTAGNATLTTNGLAITGGPSVLATGIDAGNLKVANVAAGDITSASSTDAVNGGQLYATNEKIKELDNGVANGAIGVVQRTHAPNVTVLTAAGGTAANPGAAQKLANLANGDVSSTSTEAINGAQLYAASASIANHLGGGATVGANGVVNGPTYVIQGQQYSTVYDSFGAVDNRLTTIGQQVDGMANGGGIKYFHSNSQLADSQAVGANSTAIGPQAIASGAGSIATGMNAQAQGDNSIALGANATASNAGDVAIGSGSSTQAAVQTSTMTVNGKTYDVAGTATATVSFGSEGAERTVTNVAAGRVSASSTDAINGSQLYATNQALESLGSSVGVLGQNAVMYDTDSSGAKKNSITLQGGDANAPVLLSNVATGVADNDAVNVKQLKDVSAGALASANRYTDDSTARALASANTYTDQKSAETLQAANSYTEQRFSILSGAIGDVRREARQAAAVGLAASSLRYDNRPGKISMAVGGGAWRGEGALAIGLGYTSESQMLRANISATSSGRQWGVAAGLSLTLN</sequence>
<feature type="domain" description="Trimeric autotransporter adhesin YadA-like stalk" evidence="14">
    <location>
        <begin position="462"/>
        <end position="504"/>
    </location>
</feature>
<feature type="domain" description="Trimeric autotransporter adhesin YadA-like head" evidence="13">
    <location>
        <begin position="130"/>
        <end position="155"/>
    </location>
</feature>
<dbReference type="Gene3D" id="6.10.250.2040">
    <property type="match status" value="4"/>
</dbReference>
<proteinExistence type="inferred from homology"/>
<feature type="domain" description="Trimeric autotransporter adhesin YadA-like stalk" evidence="14">
    <location>
        <begin position="765"/>
        <end position="809"/>
    </location>
</feature>
<keyword evidence="5" id="KW-1134">Transmembrane beta strand</keyword>
<feature type="domain" description="Trimeric autotransporter adhesin YadA-like head" evidence="13">
    <location>
        <begin position="159"/>
        <end position="185"/>
    </location>
</feature>
<feature type="domain" description="Trimeric autotransporter adhesin YadA-like stalk" evidence="14">
    <location>
        <begin position="533"/>
        <end position="577"/>
    </location>
</feature>
<dbReference type="InterPro" id="IPR045584">
    <property type="entry name" value="Pilin-like"/>
</dbReference>
<evidence type="ECO:0000256" key="7">
    <source>
        <dbReference type="ARBA" id="ARBA00022729"/>
    </source>
</evidence>
<dbReference type="SUPFAM" id="SSF101967">
    <property type="entry name" value="Adhesin YadA, collagen-binding domain"/>
    <property type="match status" value="6"/>
</dbReference>
<dbReference type="Gene3D" id="6.20.50.100">
    <property type="match status" value="3"/>
</dbReference>
<dbReference type="Gene3D" id="3.30.1300.30">
    <property type="entry name" value="GSPII I/J protein-like"/>
    <property type="match status" value="1"/>
</dbReference>
<feature type="domain" description="Trimeric autotransporter adhesin YadA-like stalk" evidence="14">
    <location>
        <begin position="926"/>
        <end position="967"/>
    </location>
</feature>
<evidence type="ECO:0000256" key="4">
    <source>
        <dbReference type="ARBA" id="ARBA00022448"/>
    </source>
</evidence>
<name>A0A4R2GKT2_9HYPH</name>
<feature type="domain" description="Trimeric autotransporter adhesin YadA-like head" evidence="13">
    <location>
        <begin position="1098"/>
        <end position="1124"/>
    </location>
</feature>
<dbReference type="Gene3D" id="2.20.70.140">
    <property type="match status" value="3"/>
</dbReference>
<evidence type="ECO:0000259" key="12">
    <source>
        <dbReference type="Pfam" id="PF03895"/>
    </source>
</evidence>
<dbReference type="GO" id="GO:0015031">
    <property type="term" value="P:protein transport"/>
    <property type="evidence" value="ECO:0007669"/>
    <property type="project" value="UniProtKB-KW"/>
</dbReference>
<dbReference type="GO" id="GO:0009279">
    <property type="term" value="C:cell outer membrane"/>
    <property type="evidence" value="ECO:0007669"/>
    <property type="project" value="UniProtKB-SubCell"/>
</dbReference>
<feature type="domain" description="Trimeric autotransporter adhesin YadA-like stalk" evidence="14">
    <location>
        <begin position="694"/>
        <end position="735"/>
    </location>
</feature>
<evidence type="ECO:0000259" key="14">
    <source>
        <dbReference type="Pfam" id="PF05662"/>
    </source>
</evidence>
<evidence type="ECO:0000256" key="9">
    <source>
        <dbReference type="ARBA" id="ARBA00023136"/>
    </source>
</evidence>
<evidence type="ECO:0000256" key="2">
    <source>
        <dbReference type="ARBA" id="ARBA00004442"/>
    </source>
</evidence>
<evidence type="ECO:0000259" key="13">
    <source>
        <dbReference type="Pfam" id="PF05658"/>
    </source>
</evidence>
<dbReference type="InterPro" id="IPR008640">
    <property type="entry name" value="Adhesin_Head_dom"/>
</dbReference>
<keyword evidence="9 11" id="KW-0472">Membrane</keyword>
<dbReference type="InterPro" id="IPR005594">
    <property type="entry name" value="YadA_C"/>
</dbReference>
<keyword evidence="7" id="KW-0732">Signal</keyword>
<comment type="subcellular location">
    <subcellularLocation>
        <location evidence="2">Cell outer membrane</location>
    </subcellularLocation>
    <subcellularLocation>
        <location evidence="1">Cell surface</location>
    </subcellularLocation>
</comment>
<feature type="domain" description="Trimeric autotransporter adhesin YadA-like stalk" evidence="14">
    <location>
        <begin position="1191"/>
        <end position="1231"/>
    </location>
</feature>
<evidence type="ECO:0000256" key="3">
    <source>
        <dbReference type="ARBA" id="ARBA00005848"/>
    </source>
</evidence>
<dbReference type="GO" id="GO:0009986">
    <property type="term" value="C:cell surface"/>
    <property type="evidence" value="ECO:0007669"/>
    <property type="project" value="UniProtKB-SubCell"/>
</dbReference>
<feature type="domain" description="Trimeric autotransporter adhesin YadA-like head" evidence="13">
    <location>
        <begin position="1126"/>
        <end position="1152"/>
    </location>
</feature>
<feature type="transmembrane region" description="Helical" evidence="11">
    <location>
        <begin position="53"/>
        <end position="77"/>
    </location>
</feature>
<dbReference type="Pfam" id="PF05662">
    <property type="entry name" value="YadA_stalk"/>
    <property type="match status" value="10"/>
</dbReference>
<feature type="domain" description="Trimeric autotransporter adhesin YadA-like stalk" evidence="14">
    <location>
        <begin position="224"/>
        <end position="267"/>
    </location>
</feature>
<evidence type="ECO:0000256" key="10">
    <source>
        <dbReference type="ARBA" id="ARBA00023237"/>
    </source>
</evidence>
<dbReference type="InterPro" id="IPR011049">
    <property type="entry name" value="Serralysin-like_metalloprot_C"/>
</dbReference>
<feature type="domain" description="Trimeric autotransporter adhesin YadA-like stalk" evidence="14">
    <location>
        <begin position="997"/>
        <end position="1040"/>
    </location>
</feature>
<evidence type="ECO:0000313" key="15">
    <source>
        <dbReference type="EMBL" id="TCO09402.1"/>
    </source>
</evidence>
<keyword evidence="8" id="KW-0653">Protein transport</keyword>
<dbReference type="Gene3D" id="2.150.10.10">
    <property type="entry name" value="Serralysin-like metalloprotease, C-terminal"/>
    <property type="match status" value="2"/>
</dbReference>
<evidence type="ECO:0000313" key="16">
    <source>
        <dbReference type="Proteomes" id="UP000294881"/>
    </source>
</evidence>
<feature type="domain" description="Trimeric autotransporter adhesin YadA-like head" evidence="13">
    <location>
        <begin position="102"/>
        <end position="128"/>
    </location>
</feature>
<reference evidence="15 16" key="1">
    <citation type="submission" date="2019-03" db="EMBL/GenBank/DDBJ databases">
        <title>Genomic Encyclopedia of Type Strains, Phase IV (KMG-IV): sequencing the most valuable type-strain genomes for metagenomic binning, comparative biology and taxonomic classification.</title>
        <authorList>
            <person name="Goeker M."/>
        </authorList>
    </citation>
    <scope>NUCLEOTIDE SEQUENCE [LARGE SCALE GENOMIC DNA]</scope>
    <source>
        <strain evidence="15 16">DSM 22958</strain>
    </source>
</reference>
<dbReference type="Proteomes" id="UP000294881">
    <property type="component" value="Unassembled WGS sequence"/>
</dbReference>
<comment type="caution">
    <text evidence="15">The sequence shown here is derived from an EMBL/GenBank/DDBJ whole genome shotgun (WGS) entry which is preliminary data.</text>
</comment>
<dbReference type="Pfam" id="PF05658">
    <property type="entry name" value="YadA_head"/>
    <property type="match status" value="5"/>
</dbReference>
<evidence type="ECO:0000256" key="8">
    <source>
        <dbReference type="ARBA" id="ARBA00022927"/>
    </source>
</evidence>
<evidence type="ECO:0000256" key="5">
    <source>
        <dbReference type="ARBA" id="ARBA00022452"/>
    </source>
</evidence>
<keyword evidence="11" id="KW-1133">Transmembrane helix</keyword>
<dbReference type="EMBL" id="SLWL01000018">
    <property type="protein sequence ID" value="TCO09402.1"/>
    <property type="molecule type" value="Genomic_DNA"/>
</dbReference>
<evidence type="ECO:0000256" key="6">
    <source>
        <dbReference type="ARBA" id="ARBA00022692"/>
    </source>
</evidence>